<feature type="transmembrane region" description="Helical" evidence="13">
    <location>
        <begin position="125"/>
        <end position="150"/>
    </location>
</feature>
<reference evidence="16 18" key="2">
    <citation type="submission" date="2015-07" db="EMBL/GenBank/DDBJ databases">
        <title>Whole genome sequence of Ardenticatena maritima DSM 23922.</title>
        <authorList>
            <person name="Hemp J."/>
            <person name="Ward L.M."/>
            <person name="Pace L.A."/>
            <person name="Fischer W.W."/>
        </authorList>
    </citation>
    <scope>NUCLEOTIDE SEQUENCE [LARGE SCALE GENOMIC DNA]</scope>
    <source>
        <strain evidence="16 18">110S</strain>
    </source>
</reference>
<feature type="transmembrane region" description="Helical" evidence="13">
    <location>
        <begin position="170"/>
        <end position="192"/>
    </location>
</feature>
<keyword evidence="7" id="KW-0479">Metal-binding</keyword>
<dbReference type="InterPro" id="IPR052348">
    <property type="entry name" value="Metallopeptidase_M50B"/>
</dbReference>
<dbReference type="GO" id="GO:0005886">
    <property type="term" value="C:plasma membrane"/>
    <property type="evidence" value="ECO:0007669"/>
    <property type="project" value="UniProtKB-SubCell"/>
</dbReference>
<comment type="subcellular location">
    <subcellularLocation>
        <location evidence="2">Cell membrane</location>
        <topology evidence="2">Multi-pass membrane protein</topology>
    </subcellularLocation>
</comment>
<evidence type="ECO:0000256" key="7">
    <source>
        <dbReference type="ARBA" id="ARBA00022723"/>
    </source>
</evidence>
<reference evidence="17" key="3">
    <citation type="submission" date="2015-08" db="EMBL/GenBank/DDBJ databases">
        <title>Draft Genome Sequence of a Heterotrophic Facultative Anaerobic Bacterium Ardenticatena maritima Strain 110S.</title>
        <authorList>
            <person name="Kawaichi S."/>
            <person name="Yoshida T."/>
            <person name="Sako Y."/>
            <person name="Nakamura R."/>
        </authorList>
    </citation>
    <scope>NUCLEOTIDE SEQUENCE [LARGE SCALE GENOMIC DNA]</scope>
    <source>
        <strain evidence="17">110S</strain>
    </source>
</reference>
<dbReference type="AlphaFoldDB" id="A0A0M8KAH9"/>
<dbReference type="GO" id="GO:0006508">
    <property type="term" value="P:proteolysis"/>
    <property type="evidence" value="ECO:0007669"/>
    <property type="project" value="UniProtKB-KW"/>
</dbReference>
<evidence type="ECO:0000313" key="17">
    <source>
        <dbReference type="Proteomes" id="UP000037784"/>
    </source>
</evidence>
<sequence>MLLIGLEAPELLLYLLTAFLVSFTLHETAHAFVAYLLGDPTAKEQGRLTLNPLAHLSPIGTLLLLTVGLGWGKPVPVDPFRFKRLSPKVGMGLVALAGPVVNFALALLVAVPLHLKLLPYTPMRVGPLLVSWGEFAAWFFWLNMTLAVFNLIPFGPLDGARILAAFLPDWWFFFSARIELYLLGLFFALILIDRFTGTGLLARLIAPIGCQSWWWLVGYTPPFPFCGML</sequence>
<protein>
    <recommendedName>
        <fullName evidence="14">Peptidase M50 domain-containing protein</fullName>
    </recommendedName>
</protein>
<comment type="similarity">
    <text evidence="3">Belongs to the peptidase M50B family.</text>
</comment>
<keyword evidence="12 13" id="KW-0472">Membrane</keyword>
<dbReference type="OrthoDB" id="9800627at2"/>
<dbReference type="EMBL" id="BBZA01000225">
    <property type="protein sequence ID" value="GAP64072.1"/>
    <property type="molecule type" value="Genomic_DNA"/>
</dbReference>
<evidence type="ECO:0000256" key="5">
    <source>
        <dbReference type="ARBA" id="ARBA00022670"/>
    </source>
</evidence>
<evidence type="ECO:0000259" key="14">
    <source>
        <dbReference type="Pfam" id="PF02163"/>
    </source>
</evidence>
<dbReference type="PANTHER" id="PTHR35864:SF1">
    <property type="entry name" value="ZINC METALLOPROTEASE YWHC-RELATED"/>
    <property type="match status" value="1"/>
</dbReference>
<dbReference type="PANTHER" id="PTHR35864">
    <property type="entry name" value="ZINC METALLOPROTEASE MJ0611-RELATED"/>
    <property type="match status" value="1"/>
</dbReference>
<keyword evidence="17" id="KW-1185">Reference proteome</keyword>
<keyword evidence="5" id="KW-0645">Protease</keyword>
<dbReference type="FunCoup" id="A0A0M8KAH9">
    <property type="interactions" value="62"/>
</dbReference>
<evidence type="ECO:0000313" key="18">
    <source>
        <dbReference type="Proteomes" id="UP000050502"/>
    </source>
</evidence>
<comment type="caution">
    <text evidence="15">The sequence shown here is derived from an EMBL/GenBank/DDBJ whole genome shotgun (WGS) entry which is preliminary data.</text>
</comment>
<proteinExistence type="inferred from homology"/>
<evidence type="ECO:0000256" key="10">
    <source>
        <dbReference type="ARBA" id="ARBA00022989"/>
    </source>
</evidence>
<dbReference type="CDD" id="cd06158">
    <property type="entry name" value="S2P-M50_like_1"/>
    <property type="match status" value="1"/>
</dbReference>
<keyword evidence="8" id="KW-0378">Hydrolase</keyword>
<keyword evidence="11" id="KW-0482">Metalloprotease</keyword>
<evidence type="ECO:0000256" key="11">
    <source>
        <dbReference type="ARBA" id="ARBA00023049"/>
    </source>
</evidence>
<evidence type="ECO:0000256" key="1">
    <source>
        <dbReference type="ARBA" id="ARBA00001947"/>
    </source>
</evidence>
<name>A0A0M8KAH9_9CHLR</name>
<feature type="transmembrane region" description="Helical" evidence="13">
    <location>
        <begin position="50"/>
        <end position="71"/>
    </location>
</feature>
<accession>A0A0M8KAH9</accession>
<keyword evidence="9" id="KW-0862">Zinc</keyword>
<dbReference type="GO" id="GO:0008237">
    <property type="term" value="F:metallopeptidase activity"/>
    <property type="evidence" value="ECO:0007669"/>
    <property type="project" value="UniProtKB-KW"/>
</dbReference>
<evidence type="ECO:0000256" key="8">
    <source>
        <dbReference type="ARBA" id="ARBA00022801"/>
    </source>
</evidence>
<evidence type="ECO:0000313" key="15">
    <source>
        <dbReference type="EMBL" id="GAP64072.1"/>
    </source>
</evidence>
<dbReference type="EMBL" id="LGKN01000009">
    <property type="protein sequence ID" value="KPL86407.1"/>
    <property type="molecule type" value="Genomic_DNA"/>
</dbReference>
<keyword evidence="6 13" id="KW-0812">Transmembrane</keyword>
<dbReference type="RefSeq" id="WP_054493819.1">
    <property type="nucleotide sequence ID" value="NZ_BBZA01000225.1"/>
</dbReference>
<evidence type="ECO:0000256" key="4">
    <source>
        <dbReference type="ARBA" id="ARBA00022475"/>
    </source>
</evidence>
<feature type="transmembrane region" description="Helical" evidence="13">
    <location>
        <begin position="12"/>
        <end position="38"/>
    </location>
</feature>
<dbReference type="Proteomes" id="UP000037784">
    <property type="component" value="Unassembled WGS sequence"/>
</dbReference>
<evidence type="ECO:0000313" key="16">
    <source>
        <dbReference type="EMBL" id="KPL86407.1"/>
    </source>
</evidence>
<evidence type="ECO:0000256" key="2">
    <source>
        <dbReference type="ARBA" id="ARBA00004651"/>
    </source>
</evidence>
<comment type="cofactor">
    <cofactor evidence="1">
        <name>Zn(2+)</name>
        <dbReference type="ChEBI" id="CHEBI:29105"/>
    </cofactor>
</comment>
<feature type="domain" description="Peptidase M50" evidence="14">
    <location>
        <begin position="132"/>
        <end position="171"/>
    </location>
</feature>
<evidence type="ECO:0000256" key="6">
    <source>
        <dbReference type="ARBA" id="ARBA00022692"/>
    </source>
</evidence>
<dbReference type="Proteomes" id="UP000050502">
    <property type="component" value="Unassembled WGS sequence"/>
</dbReference>
<dbReference type="GO" id="GO:0046872">
    <property type="term" value="F:metal ion binding"/>
    <property type="evidence" value="ECO:0007669"/>
    <property type="project" value="UniProtKB-KW"/>
</dbReference>
<organism evidence="15 17">
    <name type="scientific">Ardenticatena maritima</name>
    <dbReference type="NCBI Taxonomy" id="872965"/>
    <lineage>
        <taxon>Bacteria</taxon>
        <taxon>Bacillati</taxon>
        <taxon>Chloroflexota</taxon>
        <taxon>Ardenticatenia</taxon>
        <taxon>Ardenticatenales</taxon>
        <taxon>Ardenticatenaceae</taxon>
        <taxon>Ardenticatena</taxon>
    </lineage>
</organism>
<dbReference type="Pfam" id="PF02163">
    <property type="entry name" value="Peptidase_M50"/>
    <property type="match status" value="1"/>
</dbReference>
<gene>
    <name evidence="15" type="ORF">ARMA_2495</name>
    <name evidence="16" type="ORF">SE16_13945</name>
</gene>
<dbReference type="InParanoid" id="A0A0M8KAH9"/>
<keyword evidence="4" id="KW-1003">Cell membrane</keyword>
<feature type="transmembrane region" description="Helical" evidence="13">
    <location>
        <begin position="91"/>
        <end position="113"/>
    </location>
</feature>
<keyword evidence="10 13" id="KW-1133">Transmembrane helix</keyword>
<evidence type="ECO:0000256" key="9">
    <source>
        <dbReference type="ARBA" id="ARBA00022833"/>
    </source>
</evidence>
<dbReference type="PATRIC" id="fig|872965.6.peg.2430"/>
<evidence type="ECO:0000256" key="3">
    <source>
        <dbReference type="ARBA" id="ARBA00007931"/>
    </source>
</evidence>
<evidence type="ECO:0000256" key="13">
    <source>
        <dbReference type="SAM" id="Phobius"/>
    </source>
</evidence>
<dbReference type="InterPro" id="IPR008915">
    <property type="entry name" value="Peptidase_M50"/>
</dbReference>
<reference evidence="15 17" key="1">
    <citation type="journal article" date="2015" name="Genome Announc.">
        <title>Draft Genome Sequence of a Heterotrophic Facultative Anaerobic Thermophilic Bacterium, Ardenticatena maritima Strain 110ST.</title>
        <authorList>
            <person name="Kawaichi S."/>
            <person name="Yoshida T."/>
            <person name="Sako Y."/>
            <person name="Nakamura R."/>
        </authorList>
    </citation>
    <scope>NUCLEOTIDE SEQUENCE [LARGE SCALE GENOMIC DNA]</scope>
    <source>
        <strain evidence="15 17">110S</strain>
    </source>
</reference>
<evidence type="ECO:0000256" key="12">
    <source>
        <dbReference type="ARBA" id="ARBA00023136"/>
    </source>
</evidence>
<dbReference type="InterPro" id="IPR044537">
    <property type="entry name" value="Rip2-like"/>
</dbReference>